<keyword evidence="10" id="KW-0862">Zinc</keyword>
<evidence type="ECO:0000256" key="4">
    <source>
        <dbReference type="ARBA" id="ARBA00007626"/>
    </source>
</evidence>
<evidence type="ECO:0000256" key="10">
    <source>
        <dbReference type="ARBA" id="ARBA00022833"/>
    </source>
</evidence>
<protein>
    <recommendedName>
        <fullName evidence="14">Mitochondrial ribonuclease P catalytic subunit</fullName>
        <ecNumber evidence="5">3.1.26.5</ecNumber>
    </recommendedName>
    <alternativeName>
        <fullName evidence="15">Mitochondrial ribonuclease P protein 3</fullName>
    </alternativeName>
</protein>
<evidence type="ECO:0000256" key="5">
    <source>
        <dbReference type="ARBA" id="ARBA00012179"/>
    </source>
</evidence>
<sequence length="541" mass="61544">MYNLRVLRLLRHSLITKSTAGTAMTQSPPYRLLASQHKRRPQLGAVPSDQLEQLKADYFERSSELSNDEWDRVRSTLTDSYKYINDSNVDAVVLGMCSSAEKLPLAKSYLSYLQAQGIKPNAATLGRMLRVYNAAYHTRTLSDEEQAEIVHICDTLQGAHEILDASSCEHLIHGLVATEQHWQRAVPLLEMMKVTSAPSVTAYSTLAAKAFAAEQPELAWRLLEEMLQARKLPKCEVYLAHLAQSAQQVQTLGAQLERLLCFLERHDIVISDLVAQQLLALAQRLPQQLQATTTRLDRMGKCGACQQHLQHVAISDAQFAELRESFLAKVLIRNDVFQKSTPQEVARFKQYVEQTAPYDCVIDGLNVAYSTGNKKPPQQLAKLLATVVRYFKERRKRVLVLGRQHMRNWSRPAMQYIQNNASVFLTNNLTHDDPFLLYATLHSGQDTDFFSRDLMRSHAFLLGSELKAIFRRWQQEHQYSLVTQTQTGQIIVKEPIRYRLSAHKVGNVWHVPCCEVYTVNPSESFEVPEKWLCLSIAPNVV</sequence>
<dbReference type="STRING" id="7244.B4MEQ0"/>
<dbReference type="FunCoup" id="B4MEQ0">
    <property type="interactions" value="1408"/>
</dbReference>
<dbReference type="EMBL" id="CH940664">
    <property type="protein sequence ID" value="EDW63025.1"/>
    <property type="molecule type" value="Genomic_DNA"/>
</dbReference>
<dbReference type="CDD" id="cd18718">
    <property type="entry name" value="PIN_PRORP"/>
    <property type="match status" value="1"/>
</dbReference>
<dbReference type="PANTHER" id="PTHR13547">
    <property type="match status" value="1"/>
</dbReference>
<dbReference type="GO" id="GO:0004526">
    <property type="term" value="F:ribonuclease P activity"/>
    <property type="evidence" value="ECO:0007669"/>
    <property type="project" value="UniProtKB-EC"/>
</dbReference>
<dbReference type="OMA" id="VKEPIRY"/>
<dbReference type="InterPro" id="IPR033495">
    <property type="entry name" value="MRPP3_PIN_dom"/>
</dbReference>
<evidence type="ECO:0000256" key="7">
    <source>
        <dbReference type="ARBA" id="ARBA00022722"/>
    </source>
</evidence>
<keyword evidence="6" id="KW-0819">tRNA processing</keyword>
<dbReference type="PANTHER" id="PTHR13547:SF1">
    <property type="entry name" value="MITOCHONDRIAL RIBONUCLEASE P CATALYTIC SUBUNIT"/>
    <property type="match status" value="1"/>
</dbReference>
<keyword evidence="7" id="KW-0540">Nuclease</keyword>
<evidence type="ECO:0000256" key="9">
    <source>
        <dbReference type="ARBA" id="ARBA00022801"/>
    </source>
</evidence>
<reference evidence="17 18" key="1">
    <citation type="journal article" date="2007" name="Nature">
        <title>Evolution of genes and genomes on the Drosophila phylogeny.</title>
        <authorList>
            <consortium name="Drosophila 12 Genomes Consortium"/>
            <person name="Clark A.G."/>
            <person name="Eisen M.B."/>
            <person name="Smith D.R."/>
            <person name="Bergman C.M."/>
            <person name="Oliver B."/>
            <person name="Markow T.A."/>
            <person name="Kaufman T.C."/>
            <person name="Kellis M."/>
            <person name="Gelbart W."/>
            <person name="Iyer V.N."/>
            <person name="Pollard D.A."/>
            <person name="Sackton T.B."/>
            <person name="Larracuente A.M."/>
            <person name="Singh N.D."/>
            <person name="Abad J.P."/>
            <person name="Abt D.N."/>
            <person name="Adryan B."/>
            <person name="Aguade M."/>
            <person name="Akashi H."/>
            <person name="Anderson W.W."/>
            <person name="Aquadro C.F."/>
            <person name="Ardell D.H."/>
            <person name="Arguello R."/>
            <person name="Artieri C.G."/>
            <person name="Barbash D.A."/>
            <person name="Barker D."/>
            <person name="Barsanti P."/>
            <person name="Batterham P."/>
            <person name="Batzoglou S."/>
            <person name="Begun D."/>
            <person name="Bhutkar A."/>
            <person name="Blanco E."/>
            <person name="Bosak S.A."/>
            <person name="Bradley R.K."/>
            <person name="Brand A.D."/>
            <person name="Brent M.R."/>
            <person name="Brooks A.N."/>
            <person name="Brown R.H."/>
            <person name="Butlin R.K."/>
            <person name="Caggese C."/>
            <person name="Calvi B.R."/>
            <person name="Bernardo de Carvalho A."/>
            <person name="Caspi A."/>
            <person name="Castrezana S."/>
            <person name="Celniker S.E."/>
            <person name="Chang J.L."/>
            <person name="Chapple C."/>
            <person name="Chatterji S."/>
            <person name="Chinwalla A."/>
            <person name="Civetta A."/>
            <person name="Clifton S.W."/>
            <person name="Comeron J.M."/>
            <person name="Costello J.C."/>
            <person name="Coyne J.A."/>
            <person name="Daub J."/>
            <person name="David R.G."/>
            <person name="Delcher A.L."/>
            <person name="Delehaunty K."/>
            <person name="Do C.B."/>
            <person name="Ebling H."/>
            <person name="Edwards K."/>
            <person name="Eickbush T."/>
            <person name="Evans J.D."/>
            <person name="Filipski A."/>
            <person name="Findeiss S."/>
            <person name="Freyhult E."/>
            <person name="Fulton L."/>
            <person name="Fulton R."/>
            <person name="Garcia A.C."/>
            <person name="Gardiner A."/>
            <person name="Garfield D.A."/>
            <person name="Garvin B.E."/>
            <person name="Gibson G."/>
            <person name="Gilbert D."/>
            <person name="Gnerre S."/>
            <person name="Godfrey J."/>
            <person name="Good R."/>
            <person name="Gotea V."/>
            <person name="Gravely B."/>
            <person name="Greenberg A.J."/>
            <person name="Griffiths-Jones S."/>
            <person name="Gross S."/>
            <person name="Guigo R."/>
            <person name="Gustafson E.A."/>
            <person name="Haerty W."/>
            <person name="Hahn M.W."/>
            <person name="Halligan D.L."/>
            <person name="Halpern A.L."/>
            <person name="Halter G.M."/>
            <person name="Han M.V."/>
            <person name="Heger A."/>
            <person name="Hillier L."/>
            <person name="Hinrichs A.S."/>
            <person name="Holmes I."/>
            <person name="Hoskins R.A."/>
            <person name="Hubisz M.J."/>
            <person name="Hultmark D."/>
            <person name="Huntley M.A."/>
            <person name="Jaffe D.B."/>
            <person name="Jagadeeshan S."/>
            <person name="Jeck W.R."/>
            <person name="Johnson J."/>
            <person name="Jones C.D."/>
            <person name="Jordan W.C."/>
            <person name="Karpen G.H."/>
            <person name="Kataoka E."/>
            <person name="Keightley P.D."/>
            <person name="Kheradpour P."/>
            <person name="Kirkness E.F."/>
            <person name="Koerich L.B."/>
            <person name="Kristiansen K."/>
            <person name="Kudrna D."/>
            <person name="Kulathinal R.J."/>
            <person name="Kumar S."/>
            <person name="Kwok R."/>
            <person name="Lander E."/>
            <person name="Langley C.H."/>
            <person name="Lapoint R."/>
            <person name="Lazzaro B.P."/>
            <person name="Lee S.J."/>
            <person name="Levesque L."/>
            <person name="Li R."/>
            <person name="Lin C.F."/>
            <person name="Lin M.F."/>
            <person name="Lindblad-Toh K."/>
            <person name="Llopart A."/>
            <person name="Long M."/>
            <person name="Low L."/>
            <person name="Lozovsky E."/>
            <person name="Lu J."/>
            <person name="Luo M."/>
            <person name="Machado C.A."/>
            <person name="Makalowski W."/>
            <person name="Marzo M."/>
            <person name="Matsuda M."/>
            <person name="Matzkin L."/>
            <person name="McAllister B."/>
            <person name="McBride C.S."/>
            <person name="McKernan B."/>
            <person name="McKernan K."/>
            <person name="Mendez-Lago M."/>
            <person name="Minx P."/>
            <person name="Mollenhauer M.U."/>
            <person name="Montooth K."/>
            <person name="Mount S.M."/>
            <person name="Mu X."/>
            <person name="Myers E."/>
            <person name="Negre B."/>
            <person name="Newfeld S."/>
            <person name="Nielsen R."/>
            <person name="Noor M.A."/>
            <person name="O'Grady P."/>
            <person name="Pachter L."/>
            <person name="Papaceit M."/>
            <person name="Parisi M.J."/>
            <person name="Parisi M."/>
            <person name="Parts L."/>
            <person name="Pedersen J.S."/>
            <person name="Pesole G."/>
            <person name="Phillippy A.M."/>
            <person name="Ponting C.P."/>
            <person name="Pop M."/>
            <person name="Porcelli D."/>
            <person name="Powell J.R."/>
            <person name="Prohaska S."/>
            <person name="Pruitt K."/>
            <person name="Puig M."/>
            <person name="Quesneville H."/>
            <person name="Ram K.R."/>
            <person name="Rand D."/>
            <person name="Rasmussen M.D."/>
            <person name="Reed L.K."/>
            <person name="Reenan R."/>
            <person name="Reily A."/>
            <person name="Remington K.A."/>
            <person name="Rieger T.T."/>
            <person name="Ritchie M.G."/>
            <person name="Robin C."/>
            <person name="Rogers Y.H."/>
            <person name="Rohde C."/>
            <person name="Rozas J."/>
            <person name="Rubenfield M.J."/>
            <person name="Ruiz A."/>
            <person name="Russo S."/>
            <person name="Salzberg S.L."/>
            <person name="Sanchez-Gracia A."/>
            <person name="Saranga D.J."/>
            <person name="Sato H."/>
            <person name="Schaeffer S.W."/>
            <person name="Schatz M.C."/>
            <person name="Schlenke T."/>
            <person name="Schwartz R."/>
            <person name="Segarra C."/>
            <person name="Singh R.S."/>
            <person name="Sirot L."/>
            <person name="Sirota M."/>
            <person name="Sisneros N.B."/>
            <person name="Smith C.D."/>
            <person name="Smith T.F."/>
            <person name="Spieth J."/>
            <person name="Stage D.E."/>
            <person name="Stark A."/>
            <person name="Stephan W."/>
            <person name="Strausberg R.L."/>
            <person name="Strempel S."/>
            <person name="Sturgill D."/>
            <person name="Sutton G."/>
            <person name="Sutton G.G."/>
            <person name="Tao W."/>
            <person name="Teichmann S."/>
            <person name="Tobari Y.N."/>
            <person name="Tomimura Y."/>
            <person name="Tsolas J.M."/>
            <person name="Valente V.L."/>
            <person name="Venter E."/>
            <person name="Venter J.C."/>
            <person name="Vicario S."/>
            <person name="Vieira F.G."/>
            <person name="Vilella A.J."/>
            <person name="Villasante A."/>
            <person name="Walenz B."/>
            <person name="Wang J."/>
            <person name="Wasserman M."/>
            <person name="Watts T."/>
            <person name="Wilson D."/>
            <person name="Wilson R.K."/>
            <person name="Wing R.A."/>
            <person name="Wolfner M.F."/>
            <person name="Wong A."/>
            <person name="Wong G.K."/>
            <person name="Wu C.I."/>
            <person name="Wu G."/>
            <person name="Yamamoto D."/>
            <person name="Yang H.P."/>
            <person name="Yang S.P."/>
            <person name="Yorke J.A."/>
            <person name="Yoshida K."/>
            <person name="Zdobnov E."/>
            <person name="Zhang P."/>
            <person name="Zhang Y."/>
            <person name="Zimin A.V."/>
            <person name="Baldwin J."/>
            <person name="Abdouelleil A."/>
            <person name="Abdulkadir J."/>
            <person name="Abebe A."/>
            <person name="Abera B."/>
            <person name="Abreu J."/>
            <person name="Acer S.C."/>
            <person name="Aftuck L."/>
            <person name="Alexander A."/>
            <person name="An P."/>
            <person name="Anderson E."/>
            <person name="Anderson S."/>
            <person name="Arachi H."/>
            <person name="Azer M."/>
            <person name="Bachantsang P."/>
            <person name="Barry A."/>
            <person name="Bayul T."/>
            <person name="Berlin A."/>
            <person name="Bessette D."/>
            <person name="Bloom T."/>
            <person name="Blye J."/>
            <person name="Boguslavskiy L."/>
            <person name="Bonnet C."/>
            <person name="Boukhgalter B."/>
            <person name="Bourzgui I."/>
            <person name="Brown A."/>
            <person name="Cahill P."/>
            <person name="Channer S."/>
            <person name="Cheshatsang Y."/>
            <person name="Chuda L."/>
            <person name="Citroen M."/>
            <person name="Collymore A."/>
            <person name="Cooke P."/>
            <person name="Costello M."/>
            <person name="D'Aco K."/>
            <person name="Daza R."/>
            <person name="De Haan G."/>
            <person name="DeGray S."/>
            <person name="DeMaso C."/>
            <person name="Dhargay N."/>
            <person name="Dooley K."/>
            <person name="Dooley E."/>
            <person name="Doricent M."/>
            <person name="Dorje P."/>
            <person name="Dorjee K."/>
            <person name="Dupes A."/>
            <person name="Elong R."/>
            <person name="Falk J."/>
            <person name="Farina A."/>
            <person name="Faro S."/>
            <person name="Ferguson D."/>
            <person name="Fisher S."/>
            <person name="Foley C.D."/>
            <person name="Franke A."/>
            <person name="Friedrich D."/>
            <person name="Gadbois L."/>
            <person name="Gearin G."/>
            <person name="Gearin C.R."/>
            <person name="Giannoukos G."/>
            <person name="Goode T."/>
            <person name="Graham J."/>
            <person name="Grandbois E."/>
            <person name="Grewal S."/>
            <person name="Gyaltsen K."/>
            <person name="Hafez N."/>
            <person name="Hagos B."/>
            <person name="Hall J."/>
            <person name="Henson C."/>
            <person name="Hollinger A."/>
            <person name="Honan T."/>
            <person name="Huard M.D."/>
            <person name="Hughes L."/>
            <person name="Hurhula B."/>
            <person name="Husby M.E."/>
            <person name="Kamat A."/>
            <person name="Kanga B."/>
            <person name="Kashin S."/>
            <person name="Khazanovich D."/>
            <person name="Kisner P."/>
            <person name="Lance K."/>
            <person name="Lara M."/>
            <person name="Lee W."/>
            <person name="Lennon N."/>
            <person name="Letendre F."/>
            <person name="LeVine R."/>
            <person name="Lipovsky A."/>
            <person name="Liu X."/>
            <person name="Liu J."/>
            <person name="Liu S."/>
            <person name="Lokyitsang T."/>
            <person name="Lokyitsang Y."/>
            <person name="Lubonja R."/>
            <person name="Lui A."/>
            <person name="MacDonald P."/>
            <person name="Magnisalis V."/>
            <person name="Maru K."/>
            <person name="Matthews C."/>
            <person name="McCusker W."/>
            <person name="McDonough S."/>
            <person name="Mehta T."/>
            <person name="Meldrim J."/>
            <person name="Meneus L."/>
            <person name="Mihai O."/>
            <person name="Mihalev A."/>
            <person name="Mihova T."/>
            <person name="Mittelman R."/>
            <person name="Mlenga V."/>
            <person name="Montmayeur A."/>
            <person name="Mulrain L."/>
            <person name="Navidi A."/>
            <person name="Naylor J."/>
            <person name="Negash T."/>
            <person name="Nguyen T."/>
            <person name="Nguyen N."/>
            <person name="Nicol R."/>
            <person name="Norbu C."/>
            <person name="Norbu N."/>
            <person name="Novod N."/>
            <person name="O'Neill B."/>
            <person name="Osman S."/>
            <person name="Markiewicz E."/>
            <person name="Oyono O.L."/>
            <person name="Patti C."/>
            <person name="Phunkhang P."/>
            <person name="Pierre F."/>
            <person name="Priest M."/>
            <person name="Raghuraman S."/>
            <person name="Rege F."/>
            <person name="Reyes R."/>
            <person name="Rise C."/>
            <person name="Rogov P."/>
            <person name="Ross K."/>
            <person name="Ryan E."/>
            <person name="Settipalli S."/>
            <person name="Shea T."/>
            <person name="Sherpa N."/>
            <person name="Shi L."/>
            <person name="Shih D."/>
            <person name="Sparrow T."/>
            <person name="Spaulding J."/>
            <person name="Stalker J."/>
            <person name="Stange-Thomann N."/>
            <person name="Stavropoulos S."/>
            <person name="Stone C."/>
            <person name="Strader C."/>
            <person name="Tesfaye S."/>
            <person name="Thomson T."/>
            <person name="Thoulutsang Y."/>
            <person name="Thoulutsang D."/>
            <person name="Topham K."/>
            <person name="Topping I."/>
            <person name="Tsamla T."/>
            <person name="Vassiliev H."/>
            <person name="Vo A."/>
            <person name="Wangchuk T."/>
            <person name="Wangdi T."/>
            <person name="Weiand M."/>
            <person name="Wilkinson J."/>
            <person name="Wilson A."/>
            <person name="Yadav S."/>
            <person name="Young G."/>
            <person name="Yu Q."/>
            <person name="Zembek L."/>
            <person name="Zhong D."/>
            <person name="Zimmer A."/>
            <person name="Zwirko Z."/>
            <person name="Jaffe D.B."/>
            <person name="Alvarez P."/>
            <person name="Brockman W."/>
            <person name="Butler J."/>
            <person name="Chin C."/>
            <person name="Gnerre S."/>
            <person name="Grabherr M."/>
            <person name="Kleber M."/>
            <person name="Mauceli E."/>
            <person name="MacCallum I."/>
        </authorList>
    </citation>
    <scope>NUCLEOTIDE SEQUENCE [LARGE SCALE GENOMIC DNA]</scope>
    <source>
        <strain evidence="18">Tucson 15010-1051.87</strain>
    </source>
</reference>
<proteinExistence type="inferred from homology"/>
<dbReference type="HOGENOM" id="CLU_033070_1_0_1"/>
<evidence type="ECO:0000256" key="1">
    <source>
        <dbReference type="ARBA" id="ARBA00000928"/>
    </source>
</evidence>
<dbReference type="InterPro" id="IPR031595">
    <property type="entry name" value="PRORP_C"/>
</dbReference>
<evidence type="ECO:0000259" key="16">
    <source>
        <dbReference type="Pfam" id="PF16953"/>
    </source>
</evidence>
<dbReference type="SMR" id="B4MEQ0"/>
<keyword evidence="12" id="KW-0809">Transit peptide</keyword>
<keyword evidence="18" id="KW-1185">Reference proteome</keyword>
<evidence type="ECO:0000256" key="15">
    <source>
        <dbReference type="ARBA" id="ARBA00044559"/>
    </source>
</evidence>
<dbReference type="GO" id="GO:0046872">
    <property type="term" value="F:metal ion binding"/>
    <property type="evidence" value="ECO:0007669"/>
    <property type="project" value="UniProtKB-KW"/>
</dbReference>
<comment type="catalytic activity">
    <reaction evidence="1">
        <text>Endonucleolytic cleavage of RNA, removing 5'-extranucleotides from tRNA precursor.</text>
        <dbReference type="EC" id="3.1.26.5"/>
    </reaction>
</comment>
<dbReference type="AlphaFoldDB" id="B4MEQ0"/>
<evidence type="ECO:0000256" key="12">
    <source>
        <dbReference type="ARBA" id="ARBA00022946"/>
    </source>
</evidence>
<keyword evidence="11" id="KW-0460">Magnesium</keyword>
<dbReference type="EC" id="3.1.26.5" evidence="5"/>
<evidence type="ECO:0000313" key="17">
    <source>
        <dbReference type="EMBL" id="EDW63025.1"/>
    </source>
</evidence>
<evidence type="ECO:0000256" key="8">
    <source>
        <dbReference type="ARBA" id="ARBA00022723"/>
    </source>
</evidence>
<gene>
    <name evidence="17" type="primary">Dvir\GJ14858</name>
    <name evidence="17" type="ORF">Dvir_GJ14858</name>
</gene>
<dbReference type="PhylomeDB" id="B4MEQ0"/>
<accession>B4MEQ0</accession>
<evidence type="ECO:0000313" key="18">
    <source>
        <dbReference type="Proteomes" id="UP000008792"/>
    </source>
</evidence>
<dbReference type="KEGG" id="dvi:6636072"/>
<organism evidence="17 18">
    <name type="scientific">Drosophila virilis</name>
    <name type="common">Fruit fly</name>
    <dbReference type="NCBI Taxonomy" id="7244"/>
    <lineage>
        <taxon>Eukaryota</taxon>
        <taxon>Metazoa</taxon>
        <taxon>Ecdysozoa</taxon>
        <taxon>Arthropoda</taxon>
        <taxon>Hexapoda</taxon>
        <taxon>Insecta</taxon>
        <taxon>Pterygota</taxon>
        <taxon>Neoptera</taxon>
        <taxon>Endopterygota</taxon>
        <taxon>Diptera</taxon>
        <taxon>Brachycera</taxon>
        <taxon>Muscomorpha</taxon>
        <taxon>Ephydroidea</taxon>
        <taxon>Drosophilidae</taxon>
        <taxon>Drosophila</taxon>
    </lineage>
</organism>
<name>B4MEQ0_DROVI</name>
<evidence type="ECO:0000256" key="6">
    <source>
        <dbReference type="ARBA" id="ARBA00022694"/>
    </source>
</evidence>
<dbReference type="FunFam" id="3.40.50.11980:FF:000006">
    <property type="entry name" value="AGAP001968-PB"/>
    <property type="match status" value="1"/>
</dbReference>
<keyword evidence="13" id="KW-0496">Mitochondrion</keyword>
<keyword evidence="8" id="KW-0479">Metal-binding</keyword>
<feature type="domain" description="PRORP" evidence="16">
    <location>
        <begin position="297"/>
        <end position="533"/>
    </location>
</feature>
<evidence type="ECO:0000256" key="14">
    <source>
        <dbReference type="ARBA" id="ARBA00044536"/>
    </source>
</evidence>
<dbReference type="InParanoid" id="B4MEQ0"/>
<evidence type="ECO:0000256" key="2">
    <source>
        <dbReference type="ARBA" id="ARBA00001946"/>
    </source>
</evidence>
<dbReference type="InterPro" id="IPR011990">
    <property type="entry name" value="TPR-like_helical_dom_sf"/>
</dbReference>
<keyword evidence="9" id="KW-0378">Hydrolase</keyword>
<dbReference type="OrthoDB" id="46913at2759"/>
<evidence type="ECO:0000256" key="13">
    <source>
        <dbReference type="ARBA" id="ARBA00023128"/>
    </source>
</evidence>
<dbReference type="GO" id="GO:0001682">
    <property type="term" value="P:tRNA 5'-leader removal"/>
    <property type="evidence" value="ECO:0007669"/>
    <property type="project" value="TreeGrafter"/>
</dbReference>
<comment type="cofactor">
    <cofactor evidence="2">
        <name>Mg(2+)</name>
        <dbReference type="ChEBI" id="CHEBI:18420"/>
    </cofactor>
</comment>
<dbReference type="GO" id="GO:0030678">
    <property type="term" value="C:mitochondrial ribonuclease P complex"/>
    <property type="evidence" value="ECO:0007669"/>
    <property type="project" value="TreeGrafter"/>
</dbReference>
<evidence type="ECO:0000256" key="3">
    <source>
        <dbReference type="ARBA" id="ARBA00004173"/>
    </source>
</evidence>
<comment type="subcellular location">
    <subcellularLocation>
        <location evidence="3">Mitochondrion</location>
    </subcellularLocation>
</comment>
<dbReference type="Pfam" id="PF16953">
    <property type="entry name" value="PRORP"/>
    <property type="match status" value="1"/>
</dbReference>
<dbReference type="eggNOG" id="ENOG502QRKG">
    <property type="taxonomic scope" value="Eukaryota"/>
</dbReference>
<dbReference type="Proteomes" id="UP000008792">
    <property type="component" value="Unassembled WGS sequence"/>
</dbReference>
<comment type="similarity">
    <text evidence="4">Belongs to the PPR family. P subfamily.</text>
</comment>
<dbReference type="GO" id="GO:0097745">
    <property type="term" value="P:mitochondrial tRNA 5'-end processing"/>
    <property type="evidence" value="ECO:0007669"/>
    <property type="project" value="TreeGrafter"/>
</dbReference>
<dbReference type="Gene3D" id="1.25.40.10">
    <property type="entry name" value="Tetratricopeptide repeat domain"/>
    <property type="match status" value="1"/>
</dbReference>
<dbReference type="Gene3D" id="3.40.50.11980">
    <property type="match status" value="1"/>
</dbReference>
<evidence type="ECO:0000256" key="11">
    <source>
        <dbReference type="ARBA" id="ARBA00022842"/>
    </source>
</evidence>